<evidence type="ECO:0000256" key="6">
    <source>
        <dbReference type="SAM" id="Phobius"/>
    </source>
</evidence>
<feature type="transmembrane region" description="Helical" evidence="6">
    <location>
        <begin position="77"/>
        <end position="98"/>
    </location>
</feature>
<reference evidence="7" key="1">
    <citation type="submission" date="2021-02" db="EMBL/GenBank/DDBJ databases">
        <authorList>
            <person name="Nowell W R."/>
        </authorList>
    </citation>
    <scope>NUCLEOTIDE SEQUENCE</scope>
</reference>
<evidence type="ECO:0000313" key="8">
    <source>
        <dbReference type="Proteomes" id="UP000663874"/>
    </source>
</evidence>
<evidence type="ECO:0000313" key="7">
    <source>
        <dbReference type="EMBL" id="CAF4025657.1"/>
    </source>
</evidence>
<keyword evidence="5 6" id="KW-0472">Membrane</keyword>
<comment type="subcellular location">
    <subcellularLocation>
        <location evidence="1">Membrane</location>
        <topology evidence="1">Multi-pass membrane protein</topology>
    </subcellularLocation>
</comment>
<dbReference type="GO" id="GO:0005886">
    <property type="term" value="C:plasma membrane"/>
    <property type="evidence" value="ECO:0007669"/>
    <property type="project" value="TreeGrafter"/>
</dbReference>
<protein>
    <recommendedName>
        <fullName evidence="9">Allantoin permease</fullName>
    </recommendedName>
</protein>
<feature type="transmembrane region" description="Helical" evidence="6">
    <location>
        <begin position="170"/>
        <end position="188"/>
    </location>
</feature>
<organism evidence="7 8">
    <name type="scientific">Rotaria sordida</name>
    <dbReference type="NCBI Taxonomy" id="392033"/>
    <lineage>
        <taxon>Eukaryota</taxon>
        <taxon>Metazoa</taxon>
        <taxon>Spiralia</taxon>
        <taxon>Gnathifera</taxon>
        <taxon>Rotifera</taxon>
        <taxon>Eurotatoria</taxon>
        <taxon>Bdelloidea</taxon>
        <taxon>Philodinida</taxon>
        <taxon>Philodinidae</taxon>
        <taxon>Rotaria</taxon>
    </lineage>
</organism>
<dbReference type="Proteomes" id="UP000663874">
    <property type="component" value="Unassembled WGS sequence"/>
</dbReference>
<dbReference type="PANTHER" id="PTHR30618">
    <property type="entry name" value="NCS1 FAMILY PURINE/PYRIMIDINE TRANSPORTER"/>
    <property type="match status" value="1"/>
</dbReference>
<dbReference type="Gene3D" id="1.10.4160.10">
    <property type="entry name" value="Hydantoin permease"/>
    <property type="match status" value="1"/>
</dbReference>
<dbReference type="GO" id="GO:0015205">
    <property type="term" value="F:nucleobase transmembrane transporter activity"/>
    <property type="evidence" value="ECO:0007669"/>
    <property type="project" value="TreeGrafter"/>
</dbReference>
<dbReference type="Pfam" id="PF02133">
    <property type="entry name" value="Transp_cyt_pur"/>
    <property type="match status" value="1"/>
</dbReference>
<name>A0A819QI21_9BILA</name>
<comment type="similarity">
    <text evidence="2">Belongs to the purine-cytosine permease (2.A.39) family.</text>
</comment>
<gene>
    <name evidence="7" type="ORF">FNK824_LOCUS27337</name>
</gene>
<sequence length="246" mass="28049">MKLPSWFYADHLAKYYSGREALLKNEDLKPVEYERRLWGPWNFVAFWLADSININTWMIISSMVVGGLAWWEAWLCVWIGFTIVAIFICLSGRIGAIYHIPFPVASRSSFGLFGSLWPILNRGFMACVWYGFQAWLGGQCVVLIIRSICLSYETLPNTLPASLGTNTRDFVGFIIFWTLSLIAIWFPVQKIRILFTVKSIVVPIAAVAFFIWTLVKAKGFGPVVHQPGTLTGRHARTRYDMKIAVR</sequence>
<dbReference type="PANTHER" id="PTHR30618:SF2">
    <property type="entry name" value="ALLANTOIN PERMEASE-RELATED"/>
    <property type="match status" value="1"/>
</dbReference>
<evidence type="ECO:0000256" key="4">
    <source>
        <dbReference type="ARBA" id="ARBA00022989"/>
    </source>
</evidence>
<proteinExistence type="inferred from homology"/>
<feature type="transmembrane region" description="Helical" evidence="6">
    <location>
        <begin position="195"/>
        <end position="215"/>
    </location>
</feature>
<feature type="transmembrane region" description="Helical" evidence="6">
    <location>
        <begin position="44"/>
        <end position="71"/>
    </location>
</feature>
<keyword evidence="4 6" id="KW-1133">Transmembrane helix</keyword>
<evidence type="ECO:0000256" key="2">
    <source>
        <dbReference type="ARBA" id="ARBA00008974"/>
    </source>
</evidence>
<evidence type="ECO:0000256" key="3">
    <source>
        <dbReference type="ARBA" id="ARBA00022692"/>
    </source>
</evidence>
<evidence type="ECO:0000256" key="5">
    <source>
        <dbReference type="ARBA" id="ARBA00023136"/>
    </source>
</evidence>
<dbReference type="AlphaFoldDB" id="A0A819QI21"/>
<keyword evidence="3 6" id="KW-0812">Transmembrane</keyword>
<dbReference type="InterPro" id="IPR045225">
    <property type="entry name" value="Uracil/uridine/allantoin_perm"/>
</dbReference>
<evidence type="ECO:0000256" key="1">
    <source>
        <dbReference type="ARBA" id="ARBA00004141"/>
    </source>
</evidence>
<accession>A0A819QI21</accession>
<dbReference type="EMBL" id="CAJOBE010007063">
    <property type="protein sequence ID" value="CAF4025657.1"/>
    <property type="molecule type" value="Genomic_DNA"/>
</dbReference>
<evidence type="ECO:0008006" key="9">
    <source>
        <dbReference type="Google" id="ProtNLM"/>
    </source>
</evidence>
<dbReference type="InterPro" id="IPR001248">
    <property type="entry name" value="Pur-cyt_permease"/>
</dbReference>
<comment type="caution">
    <text evidence="7">The sequence shown here is derived from an EMBL/GenBank/DDBJ whole genome shotgun (WGS) entry which is preliminary data.</text>
</comment>